<reference evidence="1 2" key="1">
    <citation type="submission" date="2013-12" db="EMBL/GenBank/DDBJ databases">
        <authorList>
            <consortium name="DOE Joint Genome Institute"/>
            <person name="Muyzer G."/>
            <person name="Huntemann M."/>
            <person name="Han J."/>
            <person name="Chen A."/>
            <person name="Kyrpides N."/>
            <person name="Mavromatis K."/>
            <person name="Markowitz V."/>
            <person name="Palaniappan K."/>
            <person name="Ivanova N."/>
            <person name="Schaumberg A."/>
            <person name="Pati A."/>
            <person name="Liolios K."/>
            <person name="Nordberg H.P."/>
            <person name="Cantor M.N."/>
            <person name="Hua S.X."/>
            <person name="Woyke T."/>
        </authorList>
    </citation>
    <scope>NUCLEOTIDE SEQUENCE [LARGE SCALE GENOMIC DNA]</scope>
    <source>
        <strain evidence="1 2">ARh 1</strain>
    </source>
</reference>
<evidence type="ECO:0000313" key="2">
    <source>
        <dbReference type="Proteomes" id="UP000005289"/>
    </source>
</evidence>
<dbReference type="EMBL" id="CP007029">
    <property type="protein sequence ID" value="AHE97831.1"/>
    <property type="molecule type" value="Genomic_DNA"/>
</dbReference>
<evidence type="ECO:0000313" key="1">
    <source>
        <dbReference type="EMBL" id="AHE97831.1"/>
    </source>
</evidence>
<evidence type="ECO:0008006" key="3">
    <source>
        <dbReference type="Google" id="ProtNLM"/>
    </source>
</evidence>
<protein>
    <recommendedName>
        <fullName evidence="3">HEPN domain-containing protein</fullName>
    </recommendedName>
</protein>
<name>W0DHE4_9GAMM</name>
<dbReference type="KEGG" id="tti:THITH_05690"/>
<dbReference type="Proteomes" id="UP000005289">
    <property type="component" value="Chromosome"/>
</dbReference>
<dbReference type="AlphaFoldDB" id="W0DHE4"/>
<keyword evidence="2" id="KW-1185">Reference proteome</keyword>
<proteinExistence type="predicted"/>
<organism evidence="1 2">
    <name type="scientific">Thioalkalivibrio paradoxus ARh 1</name>
    <dbReference type="NCBI Taxonomy" id="713585"/>
    <lineage>
        <taxon>Bacteria</taxon>
        <taxon>Pseudomonadati</taxon>
        <taxon>Pseudomonadota</taxon>
        <taxon>Gammaproteobacteria</taxon>
        <taxon>Chromatiales</taxon>
        <taxon>Ectothiorhodospiraceae</taxon>
        <taxon>Thioalkalivibrio</taxon>
    </lineage>
</organism>
<accession>W0DHE4</accession>
<dbReference type="HOGENOM" id="CLU_147948_1_0_6"/>
<dbReference type="RefSeq" id="WP_006749139.1">
    <property type="nucleotide sequence ID" value="NZ_CP007029.1"/>
</dbReference>
<gene>
    <name evidence="1" type="ORF">THITH_05690</name>
</gene>
<dbReference type="STRING" id="713585.THITH_05690"/>
<dbReference type="OrthoDB" id="8237640at2"/>
<sequence>MTSALENLCGPGKPLRQEAPDQAEFDGLLRSGKVRLKDAQNTQNAIESRFDLAYNAAHALCLAALRQLGFRAQHRYIVFQVLPHTLGLGPEIWRVLDKCHHQRNLAEYEGMLDVDEQLFAELLRATATVLKTIEQRYPRQ</sequence>